<keyword evidence="2" id="KW-1185">Reference proteome</keyword>
<reference evidence="1" key="1">
    <citation type="submission" date="2021-06" db="EMBL/GenBank/DDBJ databases">
        <authorList>
            <person name="Kallberg Y."/>
            <person name="Tangrot J."/>
            <person name="Rosling A."/>
        </authorList>
    </citation>
    <scope>NUCLEOTIDE SEQUENCE</scope>
    <source>
        <strain evidence="1">FL130A</strain>
    </source>
</reference>
<comment type="caution">
    <text evidence="1">The sequence shown here is derived from an EMBL/GenBank/DDBJ whole genome shotgun (WGS) entry which is preliminary data.</text>
</comment>
<evidence type="ECO:0000313" key="1">
    <source>
        <dbReference type="EMBL" id="CAG8456267.1"/>
    </source>
</evidence>
<protein>
    <submittedName>
        <fullName evidence="1">9207_t:CDS:1</fullName>
    </submittedName>
</protein>
<gene>
    <name evidence="1" type="ORF">ALEPTO_LOCUS1297</name>
</gene>
<evidence type="ECO:0000313" key="2">
    <source>
        <dbReference type="Proteomes" id="UP000789508"/>
    </source>
</evidence>
<dbReference type="EMBL" id="CAJVPS010000132">
    <property type="protein sequence ID" value="CAG8456267.1"/>
    <property type="molecule type" value="Genomic_DNA"/>
</dbReference>
<proteinExistence type="predicted"/>
<accession>A0A9N8YZK5</accession>
<dbReference type="AlphaFoldDB" id="A0A9N8YZK5"/>
<organism evidence="1 2">
    <name type="scientific">Ambispora leptoticha</name>
    <dbReference type="NCBI Taxonomy" id="144679"/>
    <lineage>
        <taxon>Eukaryota</taxon>
        <taxon>Fungi</taxon>
        <taxon>Fungi incertae sedis</taxon>
        <taxon>Mucoromycota</taxon>
        <taxon>Glomeromycotina</taxon>
        <taxon>Glomeromycetes</taxon>
        <taxon>Archaeosporales</taxon>
        <taxon>Ambisporaceae</taxon>
        <taxon>Ambispora</taxon>
    </lineage>
</organism>
<dbReference type="Proteomes" id="UP000789508">
    <property type="component" value="Unassembled WGS sequence"/>
</dbReference>
<sequence>MNFQFWKIIEDKLYKFGMGANTNVEYSDFRRLMNEWNQPYNRETDLIEFGSEKQLFTEKSKCTNLDFDVLPYPTGKLIIAALTPLILCKGIMDGEIDHSAGYGCGKRDKCFEDEKHFRKRDQKAKGISDSVYVSMKEQARVD</sequence>
<name>A0A9N8YZK5_9GLOM</name>